<dbReference type="Proteomes" id="UP000078389">
    <property type="component" value="Unassembled WGS sequence"/>
</dbReference>
<proteinExistence type="inferred from homology"/>
<dbReference type="InterPro" id="IPR050750">
    <property type="entry name" value="C5-MTase"/>
</dbReference>
<dbReference type="PANTHER" id="PTHR46098:SF1">
    <property type="entry name" value="TRNA (CYTOSINE(38)-C(5))-METHYLTRANSFERASE"/>
    <property type="match status" value="1"/>
</dbReference>
<dbReference type="Gene3D" id="3.40.50.150">
    <property type="entry name" value="Vaccinia Virus protein VP39"/>
    <property type="match status" value="1"/>
</dbReference>
<dbReference type="SUPFAM" id="SSF53335">
    <property type="entry name" value="S-adenosyl-L-methionine-dependent methyltransferases"/>
    <property type="match status" value="1"/>
</dbReference>
<reference evidence="8 9" key="1">
    <citation type="submission" date="2016-03" db="EMBL/GenBank/DDBJ databases">
        <title>Genome sequencing of Devosia sp. S37.</title>
        <authorList>
            <person name="Mohd Nor M."/>
        </authorList>
    </citation>
    <scope>NUCLEOTIDE SEQUENCE [LARGE SCALE GENOMIC DNA]</scope>
    <source>
        <strain evidence="8 9">S37</strain>
    </source>
</reference>
<evidence type="ECO:0000256" key="3">
    <source>
        <dbReference type="ARBA" id="ARBA00022679"/>
    </source>
</evidence>
<keyword evidence="9" id="KW-1185">Reference proteome</keyword>
<dbReference type="STRING" id="1770058.A3840_08820"/>
<organism evidence="8 9">
    <name type="scientific">Devosia elaeis</name>
    <dbReference type="NCBI Taxonomy" id="1770058"/>
    <lineage>
        <taxon>Bacteria</taxon>
        <taxon>Pseudomonadati</taxon>
        <taxon>Pseudomonadota</taxon>
        <taxon>Alphaproteobacteria</taxon>
        <taxon>Hyphomicrobiales</taxon>
        <taxon>Devosiaceae</taxon>
        <taxon>Devosia</taxon>
    </lineage>
</organism>
<keyword evidence="3 7" id="KW-0808">Transferase</keyword>
<gene>
    <name evidence="8" type="ORF">A3840_08820</name>
</gene>
<comment type="similarity">
    <text evidence="7">Belongs to the class I-like SAM-binding methyltransferase superfamily. C5-methyltransferase family.</text>
</comment>
<protein>
    <recommendedName>
        <fullName evidence="1">DNA (cytosine-5-)-methyltransferase</fullName>
        <ecNumber evidence="1">2.1.1.37</ecNumber>
    </recommendedName>
</protein>
<feature type="active site" evidence="7">
    <location>
        <position position="76"/>
    </location>
</feature>
<evidence type="ECO:0000256" key="7">
    <source>
        <dbReference type="PROSITE-ProRule" id="PRU01016"/>
    </source>
</evidence>
<dbReference type="InterPro" id="IPR001525">
    <property type="entry name" value="C5_MeTfrase"/>
</dbReference>
<dbReference type="InterPro" id="IPR029063">
    <property type="entry name" value="SAM-dependent_MTases_sf"/>
</dbReference>
<evidence type="ECO:0000256" key="5">
    <source>
        <dbReference type="ARBA" id="ARBA00022747"/>
    </source>
</evidence>
<dbReference type="InterPro" id="IPR018117">
    <property type="entry name" value="C5_DNA_meth_AS"/>
</dbReference>
<evidence type="ECO:0000256" key="6">
    <source>
        <dbReference type="ARBA" id="ARBA00047422"/>
    </source>
</evidence>
<comment type="caution">
    <text evidence="8">The sequence shown here is derived from an EMBL/GenBank/DDBJ whole genome shotgun (WGS) entry which is preliminary data.</text>
</comment>
<evidence type="ECO:0000313" key="9">
    <source>
        <dbReference type="Proteomes" id="UP000078389"/>
    </source>
</evidence>
<name>A0A178HYB6_9HYPH</name>
<dbReference type="PROSITE" id="PS51679">
    <property type="entry name" value="SAM_MT_C5"/>
    <property type="match status" value="1"/>
</dbReference>
<dbReference type="Gene3D" id="3.90.120.30">
    <property type="match status" value="1"/>
</dbReference>
<accession>A0A178HYB6</accession>
<evidence type="ECO:0000256" key="1">
    <source>
        <dbReference type="ARBA" id="ARBA00011975"/>
    </source>
</evidence>
<dbReference type="EC" id="2.1.1.37" evidence="1"/>
<dbReference type="GO" id="GO:0009307">
    <property type="term" value="P:DNA restriction-modification system"/>
    <property type="evidence" value="ECO:0007669"/>
    <property type="project" value="UniProtKB-KW"/>
</dbReference>
<dbReference type="AlphaFoldDB" id="A0A178HYB6"/>
<dbReference type="GO" id="GO:0032259">
    <property type="term" value="P:methylation"/>
    <property type="evidence" value="ECO:0007669"/>
    <property type="project" value="UniProtKB-KW"/>
</dbReference>
<evidence type="ECO:0000256" key="4">
    <source>
        <dbReference type="ARBA" id="ARBA00022691"/>
    </source>
</evidence>
<keyword evidence="5" id="KW-0680">Restriction system</keyword>
<dbReference type="PANTHER" id="PTHR46098">
    <property type="entry name" value="TRNA (CYTOSINE(38)-C(5))-METHYLTRANSFERASE"/>
    <property type="match status" value="1"/>
</dbReference>
<comment type="catalytic activity">
    <reaction evidence="6">
        <text>a 2'-deoxycytidine in DNA + S-adenosyl-L-methionine = a 5-methyl-2'-deoxycytidine in DNA + S-adenosyl-L-homocysteine + H(+)</text>
        <dbReference type="Rhea" id="RHEA:13681"/>
        <dbReference type="Rhea" id="RHEA-COMP:11369"/>
        <dbReference type="Rhea" id="RHEA-COMP:11370"/>
        <dbReference type="ChEBI" id="CHEBI:15378"/>
        <dbReference type="ChEBI" id="CHEBI:57856"/>
        <dbReference type="ChEBI" id="CHEBI:59789"/>
        <dbReference type="ChEBI" id="CHEBI:85452"/>
        <dbReference type="ChEBI" id="CHEBI:85454"/>
        <dbReference type="EC" id="2.1.1.37"/>
    </reaction>
</comment>
<dbReference type="Pfam" id="PF00145">
    <property type="entry name" value="DNA_methylase"/>
    <property type="match status" value="1"/>
</dbReference>
<evidence type="ECO:0000313" key="8">
    <source>
        <dbReference type="EMBL" id="OAM77719.1"/>
    </source>
</evidence>
<keyword evidence="4 7" id="KW-0949">S-adenosyl-L-methionine</keyword>
<evidence type="ECO:0000256" key="2">
    <source>
        <dbReference type="ARBA" id="ARBA00022603"/>
    </source>
</evidence>
<keyword evidence="2 7" id="KW-0489">Methyltransferase</keyword>
<dbReference type="EMBL" id="LVVY01000079">
    <property type="protein sequence ID" value="OAM77719.1"/>
    <property type="molecule type" value="Genomic_DNA"/>
</dbReference>
<dbReference type="PROSITE" id="PS00094">
    <property type="entry name" value="C5_MTASE_1"/>
    <property type="match status" value="1"/>
</dbReference>
<sequence>MAGEPLRFLSVCSGIEAASVAWGPLGWQAVAFSEIEKFPSAVLAHHYPDVPNLGDLTQIDTTTLGQVDILCGGTPCQAFSVAGLRQSLDDARGNLSLEFVRLAHELADGNGLRNVVWENVVGVLSTKDNAFGCFLGGLVGADTPIEPPARGKWPSAGLVSGPKGRAAWRIVDAQYFGVAQRRRRVLVVADFGNGADPAQVLFELEGVQRHTAPSREAGKGFAATISARTKGGGGLGTDFDLDGGLVESAAPVAFVQNIRDEVRLMNGDGQIVGALAAEPGAKQQCYLAQTVTYAPEIARCDATREGSSQDYETTTMVASFRVAGDGAAYDEGDRSAPLTTGTDPNAHVIAQTVAIRGREGGATAELGGEVATALRASSGGGDKPHVLAAVAFQSSQSGVRVGEVHATLDSNNGSRRHNGAIVGSAVRRLTPRECERLQGFQFLCAPDYPGAWQDDAGRWWSPDYTAIPWRGKPASECPDGPRYKALGNSWAVPKFVWLGRRIAMHMPASIAILEAV</sequence>
<dbReference type="GO" id="GO:0003886">
    <property type="term" value="F:DNA (cytosine-5-)-methyltransferase activity"/>
    <property type="evidence" value="ECO:0007669"/>
    <property type="project" value="UniProtKB-EC"/>
</dbReference>